<dbReference type="Proteomes" id="UP000295302">
    <property type="component" value="Unassembled WGS sequence"/>
</dbReference>
<accession>A0A4R4XLB2</accession>
<feature type="domain" description="N-acetyltransferase" evidence="1">
    <location>
        <begin position="13"/>
        <end position="181"/>
    </location>
</feature>
<dbReference type="InterPro" id="IPR000182">
    <property type="entry name" value="GNAT_dom"/>
</dbReference>
<evidence type="ECO:0000313" key="2">
    <source>
        <dbReference type="EMBL" id="TDD31783.1"/>
    </source>
</evidence>
<sequence length="184" mass="20932">MLTPHYPITTPRLTLRPFTTADLDALHAYESRPDVTRYLYWDPRDRDTTRDLLDKKINRTAIHHEGDAIDLAVTLRDTGHLIGNCLLIWTSEQHRQGEIGYVLNPAHHGHGYAAEAARALLHLGFTALGLHRIVGRLDARNTASARVLEKLHMRREATLIENEFVKGEWSSEPIYAVLATEWTP</sequence>
<evidence type="ECO:0000313" key="3">
    <source>
        <dbReference type="Proteomes" id="UP000295302"/>
    </source>
</evidence>
<dbReference type="Gene3D" id="3.40.630.30">
    <property type="match status" value="1"/>
</dbReference>
<organism evidence="2 3">
    <name type="scientific">Nonomuraea terrae</name>
    <dbReference type="NCBI Taxonomy" id="2530383"/>
    <lineage>
        <taxon>Bacteria</taxon>
        <taxon>Bacillati</taxon>
        <taxon>Actinomycetota</taxon>
        <taxon>Actinomycetes</taxon>
        <taxon>Streptosporangiales</taxon>
        <taxon>Streptosporangiaceae</taxon>
        <taxon>Nonomuraea</taxon>
    </lineage>
</organism>
<dbReference type="PANTHER" id="PTHR43792">
    <property type="entry name" value="GNAT FAMILY, PUTATIVE (AFU_ORTHOLOGUE AFUA_3G00765)-RELATED-RELATED"/>
    <property type="match status" value="1"/>
</dbReference>
<name>A0A4R4XLB2_9ACTN</name>
<dbReference type="GO" id="GO:0016747">
    <property type="term" value="F:acyltransferase activity, transferring groups other than amino-acyl groups"/>
    <property type="evidence" value="ECO:0007669"/>
    <property type="project" value="InterPro"/>
</dbReference>
<comment type="caution">
    <text evidence="2">The sequence shown here is derived from an EMBL/GenBank/DDBJ whole genome shotgun (WGS) entry which is preliminary data.</text>
</comment>
<gene>
    <name evidence="2" type="ORF">E1286_44415</name>
</gene>
<proteinExistence type="predicted"/>
<reference evidence="2 3" key="1">
    <citation type="submission" date="2019-03" db="EMBL/GenBank/DDBJ databases">
        <title>Draft genome sequences of novel Actinobacteria.</title>
        <authorList>
            <person name="Sahin N."/>
            <person name="Ay H."/>
            <person name="Saygin H."/>
        </authorList>
    </citation>
    <scope>NUCLEOTIDE SEQUENCE [LARGE SCALE GENOMIC DNA]</scope>
    <source>
        <strain evidence="2 3">CH32</strain>
    </source>
</reference>
<dbReference type="OrthoDB" id="9132139at2"/>
<keyword evidence="2" id="KW-0808">Transferase</keyword>
<dbReference type="SUPFAM" id="SSF55729">
    <property type="entry name" value="Acyl-CoA N-acyltransferases (Nat)"/>
    <property type="match status" value="1"/>
</dbReference>
<protein>
    <submittedName>
        <fullName evidence="2">N-acetyltransferase</fullName>
    </submittedName>
</protein>
<dbReference type="Pfam" id="PF13302">
    <property type="entry name" value="Acetyltransf_3"/>
    <property type="match status" value="1"/>
</dbReference>
<dbReference type="InterPro" id="IPR051531">
    <property type="entry name" value="N-acetyltransferase"/>
</dbReference>
<dbReference type="PROSITE" id="PS51186">
    <property type="entry name" value="GNAT"/>
    <property type="match status" value="1"/>
</dbReference>
<dbReference type="EMBL" id="SMKQ01000305">
    <property type="protein sequence ID" value="TDD31783.1"/>
    <property type="molecule type" value="Genomic_DNA"/>
</dbReference>
<dbReference type="InterPro" id="IPR016181">
    <property type="entry name" value="Acyl_CoA_acyltransferase"/>
</dbReference>
<dbReference type="PANTHER" id="PTHR43792:SF1">
    <property type="entry name" value="N-ACETYLTRANSFERASE DOMAIN-CONTAINING PROTEIN"/>
    <property type="match status" value="1"/>
</dbReference>
<keyword evidence="3" id="KW-1185">Reference proteome</keyword>
<evidence type="ECO:0000259" key="1">
    <source>
        <dbReference type="PROSITE" id="PS51186"/>
    </source>
</evidence>
<dbReference type="AlphaFoldDB" id="A0A4R4XLB2"/>